<dbReference type="InterPro" id="IPR036107">
    <property type="entry name" value="CsrA_sf"/>
</dbReference>
<dbReference type="FunFam" id="2.60.40.4380:FF:000002">
    <property type="entry name" value="Translational regulator CsrA"/>
    <property type="match status" value="1"/>
</dbReference>
<keyword evidence="4 5" id="KW-0694">RNA-binding</keyword>
<dbReference type="RefSeq" id="WP_120116985.1">
    <property type="nucleotide sequence ID" value="NZ_BORI01000001.1"/>
</dbReference>
<keyword evidence="1 5" id="KW-0963">Cytoplasm</keyword>
<organism evidence="7 8">
    <name type="scientific">Siminovitchia terrae</name>
    <name type="common">Bacillus terrae</name>
    <dbReference type="NCBI Taxonomy" id="1914933"/>
    <lineage>
        <taxon>Bacteria</taxon>
        <taxon>Bacillati</taxon>
        <taxon>Bacillota</taxon>
        <taxon>Bacilli</taxon>
        <taxon>Bacillales</taxon>
        <taxon>Bacillaceae</taxon>
        <taxon>Siminovitchia</taxon>
    </lineage>
</organism>
<evidence type="ECO:0000256" key="4">
    <source>
        <dbReference type="ARBA" id="ARBA00022884"/>
    </source>
</evidence>
<evidence type="ECO:0000256" key="2">
    <source>
        <dbReference type="ARBA" id="ARBA00022491"/>
    </source>
</evidence>
<dbReference type="Pfam" id="PF02599">
    <property type="entry name" value="CsrA"/>
    <property type="match status" value="1"/>
</dbReference>
<dbReference type="AlphaFoldDB" id="A0A429X605"/>
<comment type="function">
    <text evidence="5">A translational regulator that binds mRNA to regulate translation initiation and/or mRNA stability. Usually binds in the 5'-UTR at or near the Shine-Dalgarno sequence preventing ribosome-binding, thus repressing translation. Its main target seems to be the major flagellin gene, while its function is anatagonized by FliW.</text>
</comment>
<dbReference type="EMBL" id="QYTW02000016">
    <property type="protein sequence ID" value="RST58857.1"/>
    <property type="molecule type" value="Genomic_DNA"/>
</dbReference>
<evidence type="ECO:0000256" key="1">
    <source>
        <dbReference type="ARBA" id="ARBA00022490"/>
    </source>
</evidence>
<dbReference type="Proteomes" id="UP000287296">
    <property type="component" value="Unassembled WGS sequence"/>
</dbReference>
<gene>
    <name evidence="5 7" type="primary">csrA</name>
    <name evidence="7" type="ORF">D5F11_015645</name>
    <name evidence="6" type="ORF">J6TS1_12020</name>
</gene>
<dbReference type="GO" id="GO:0044781">
    <property type="term" value="P:bacterial-type flagellum organization"/>
    <property type="evidence" value="ECO:0007669"/>
    <property type="project" value="UniProtKB-KW"/>
</dbReference>
<evidence type="ECO:0000313" key="9">
    <source>
        <dbReference type="Proteomes" id="UP000680670"/>
    </source>
</evidence>
<keyword evidence="3 5" id="KW-0810">Translation regulation</keyword>
<dbReference type="Gene3D" id="2.60.40.4380">
    <property type="entry name" value="Translational regulator CsrA"/>
    <property type="match status" value="1"/>
</dbReference>
<dbReference type="Proteomes" id="UP000680670">
    <property type="component" value="Unassembled WGS sequence"/>
</dbReference>
<dbReference type="GO" id="GO:0005829">
    <property type="term" value="C:cytosol"/>
    <property type="evidence" value="ECO:0007669"/>
    <property type="project" value="TreeGrafter"/>
</dbReference>
<proteinExistence type="inferred from homology"/>
<reference evidence="7 8" key="1">
    <citation type="submission" date="2018-12" db="EMBL/GenBank/DDBJ databases">
        <authorList>
            <person name="Sun L."/>
            <person name="Chen Z."/>
        </authorList>
    </citation>
    <scope>NUCLEOTIDE SEQUENCE [LARGE SCALE GENOMIC DNA]</scope>
    <source>
        <strain evidence="7 8">LMG 29736</strain>
    </source>
</reference>
<evidence type="ECO:0000313" key="6">
    <source>
        <dbReference type="EMBL" id="GIN95332.1"/>
    </source>
</evidence>
<dbReference type="GO" id="GO:0045947">
    <property type="term" value="P:negative regulation of translational initiation"/>
    <property type="evidence" value="ECO:0007669"/>
    <property type="project" value="UniProtKB-UniRule"/>
</dbReference>
<dbReference type="GO" id="GO:0006402">
    <property type="term" value="P:mRNA catabolic process"/>
    <property type="evidence" value="ECO:0007669"/>
    <property type="project" value="InterPro"/>
</dbReference>
<dbReference type="PANTHER" id="PTHR34984:SF1">
    <property type="entry name" value="CARBON STORAGE REGULATOR"/>
    <property type="match status" value="1"/>
</dbReference>
<evidence type="ECO:0000313" key="7">
    <source>
        <dbReference type="EMBL" id="RST58857.1"/>
    </source>
</evidence>
<name>A0A429X605_SIMTE</name>
<accession>A0A429X605</accession>
<dbReference type="EMBL" id="BORJ01000002">
    <property type="protein sequence ID" value="GIN95332.1"/>
    <property type="molecule type" value="Genomic_DNA"/>
</dbReference>
<dbReference type="HAMAP" id="MF_00167">
    <property type="entry name" value="CsrA"/>
    <property type="match status" value="1"/>
</dbReference>
<comment type="subcellular location">
    <subcellularLocation>
        <location evidence="5">Cytoplasm</location>
    </subcellularLocation>
</comment>
<keyword evidence="5" id="KW-1005">Bacterial flagellum biogenesis</keyword>
<dbReference type="OrthoDB" id="9809061at2"/>
<dbReference type="GO" id="GO:1902208">
    <property type="term" value="P:regulation of bacterial-type flagellum assembly"/>
    <property type="evidence" value="ECO:0007669"/>
    <property type="project" value="UniProtKB-UniRule"/>
</dbReference>
<keyword evidence="9" id="KW-1185">Reference proteome</keyword>
<sequence>MLILSRKKGEAIQIGPDIEISITAIQGDQVKIGINAPKNVEVYRREVWVEIQNENRAALNGISDLSNLLENAKKE</sequence>
<dbReference type="NCBIfam" id="TIGR00202">
    <property type="entry name" value="csrA"/>
    <property type="match status" value="1"/>
</dbReference>
<dbReference type="SUPFAM" id="SSF117130">
    <property type="entry name" value="CsrA-like"/>
    <property type="match status" value="1"/>
</dbReference>
<evidence type="ECO:0000256" key="3">
    <source>
        <dbReference type="ARBA" id="ARBA00022845"/>
    </source>
</evidence>
<dbReference type="PANTHER" id="PTHR34984">
    <property type="entry name" value="CARBON STORAGE REGULATOR"/>
    <property type="match status" value="1"/>
</dbReference>
<comment type="caution">
    <text evidence="7">The sequence shown here is derived from an EMBL/GenBank/DDBJ whole genome shotgun (WGS) entry which is preliminary data.</text>
</comment>
<protein>
    <recommendedName>
        <fullName evidence="5">Translational regulator CsrA</fullName>
    </recommendedName>
</protein>
<comment type="subunit">
    <text evidence="5">Homodimer; the beta-strands of each monomer intercalate to form a hydrophobic core, while the alpha-helices form wings that extend away from the core.</text>
</comment>
<evidence type="ECO:0000256" key="5">
    <source>
        <dbReference type="HAMAP-Rule" id="MF_00167"/>
    </source>
</evidence>
<dbReference type="GO" id="GO:0048027">
    <property type="term" value="F:mRNA 5'-UTR binding"/>
    <property type="evidence" value="ECO:0007669"/>
    <property type="project" value="UniProtKB-UniRule"/>
</dbReference>
<evidence type="ECO:0000313" key="8">
    <source>
        <dbReference type="Proteomes" id="UP000287296"/>
    </source>
</evidence>
<keyword evidence="2 5" id="KW-0678">Repressor</keyword>
<comment type="similarity">
    <text evidence="5">Belongs to the CsrA/RsmA family.</text>
</comment>
<dbReference type="GO" id="GO:0006109">
    <property type="term" value="P:regulation of carbohydrate metabolic process"/>
    <property type="evidence" value="ECO:0007669"/>
    <property type="project" value="InterPro"/>
</dbReference>
<reference evidence="6 9" key="2">
    <citation type="submission" date="2021-03" db="EMBL/GenBank/DDBJ databases">
        <title>Antimicrobial resistance genes in bacteria isolated from Japanese honey, and their potential for conferring macrolide and lincosamide resistance in the American foulbrood pathogen Paenibacillus larvae.</title>
        <authorList>
            <person name="Okamoto M."/>
            <person name="Kumagai M."/>
            <person name="Kanamori H."/>
            <person name="Takamatsu D."/>
        </authorList>
    </citation>
    <scope>NUCLEOTIDE SEQUENCE [LARGE SCALE GENOMIC DNA]</scope>
    <source>
        <strain evidence="6 9">J6TS1</strain>
    </source>
</reference>
<dbReference type="InterPro" id="IPR003751">
    <property type="entry name" value="CsrA"/>
</dbReference>
<dbReference type="NCBIfam" id="NF002469">
    <property type="entry name" value="PRK01712.1"/>
    <property type="match status" value="1"/>
</dbReference>